<dbReference type="OrthoDB" id="6372815at2759"/>
<gene>
    <name evidence="6" type="ORF">APZ42_020188</name>
</gene>
<proteinExistence type="predicted"/>
<dbReference type="InterPro" id="IPR033116">
    <property type="entry name" value="TRYPSIN_SER"/>
</dbReference>
<evidence type="ECO:0000256" key="4">
    <source>
        <dbReference type="ARBA" id="ARBA00023157"/>
    </source>
</evidence>
<dbReference type="PANTHER" id="PTHR24276:SF91">
    <property type="entry name" value="AT26814P-RELATED"/>
    <property type="match status" value="1"/>
</dbReference>
<dbReference type="InterPro" id="IPR043504">
    <property type="entry name" value="Peptidase_S1_PA_chymotrypsin"/>
</dbReference>
<dbReference type="EMBL" id="LRGB01000944">
    <property type="protein sequence ID" value="KZS14796.1"/>
    <property type="molecule type" value="Genomic_DNA"/>
</dbReference>
<dbReference type="PROSITE" id="PS00135">
    <property type="entry name" value="TRYPSIN_SER"/>
    <property type="match status" value="1"/>
</dbReference>
<dbReference type="InterPro" id="IPR009003">
    <property type="entry name" value="Peptidase_S1_PA"/>
</dbReference>
<dbReference type="PANTHER" id="PTHR24276">
    <property type="entry name" value="POLYSERASE-RELATED"/>
    <property type="match status" value="1"/>
</dbReference>
<dbReference type="GO" id="GO:0006508">
    <property type="term" value="P:proteolysis"/>
    <property type="evidence" value="ECO:0007669"/>
    <property type="project" value="UniProtKB-KW"/>
</dbReference>
<dbReference type="Gene3D" id="2.40.10.10">
    <property type="entry name" value="Trypsin-like serine proteases"/>
    <property type="match status" value="1"/>
</dbReference>
<dbReference type="InterPro" id="IPR050430">
    <property type="entry name" value="Peptidase_S1"/>
</dbReference>
<keyword evidence="2" id="KW-0378">Hydrolase</keyword>
<evidence type="ECO:0000259" key="5">
    <source>
        <dbReference type="PROSITE" id="PS50240"/>
    </source>
</evidence>
<dbReference type="FunFam" id="2.40.10.10:FF:000036">
    <property type="entry name" value="Trypsin beta"/>
    <property type="match status" value="1"/>
</dbReference>
<keyword evidence="1" id="KW-0645">Protease</keyword>
<keyword evidence="7" id="KW-1185">Reference proteome</keyword>
<evidence type="ECO:0000256" key="1">
    <source>
        <dbReference type="ARBA" id="ARBA00022670"/>
    </source>
</evidence>
<evidence type="ECO:0000256" key="2">
    <source>
        <dbReference type="ARBA" id="ARBA00022801"/>
    </source>
</evidence>
<name>A0A162CN41_9CRUS</name>
<comment type="caution">
    <text evidence="6">The sequence shown here is derived from an EMBL/GenBank/DDBJ whole genome shotgun (WGS) entry which is preliminary data.</text>
</comment>
<dbReference type="GO" id="GO:0004252">
    <property type="term" value="F:serine-type endopeptidase activity"/>
    <property type="evidence" value="ECO:0007669"/>
    <property type="project" value="InterPro"/>
</dbReference>
<dbReference type="STRING" id="35525.A0A162CN41"/>
<keyword evidence="4" id="KW-1015">Disulfide bond</keyword>
<dbReference type="PROSITE" id="PS50240">
    <property type="entry name" value="TRYPSIN_DOM"/>
    <property type="match status" value="1"/>
</dbReference>
<dbReference type="InterPro" id="IPR001254">
    <property type="entry name" value="Trypsin_dom"/>
</dbReference>
<keyword evidence="3" id="KW-0720">Serine protease</keyword>
<dbReference type="SMART" id="SM00020">
    <property type="entry name" value="Tryp_SPc"/>
    <property type="match status" value="1"/>
</dbReference>
<evidence type="ECO:0000313" key="7">
    <source>
        <dbReference type="Proteomes" id="UP000076858"/>
    </source>
</evidence>
<accession>A0A162CN41</accession>
<reference evidence="6 7" key="1">
    <citation type="submission" date="2016-03" db="EMBL/GenBank/DDBJ databases">
        <title>EvidentialGene: Evidence-directed Construction of Genes on Genomes.</title>
        <authorList>
            <person name="Gilbert D.G."/>
            <person name="Choi J.-H."/>
            <person name="Mockaitis K."/>
            <person name="Colbourne J."/>
            <person name="Pfrender M."/>
        </authorList>
    </citation>
    <scope>NUCLEOTIDE SEQUENCE [LARGE SCALE GENOMIC DNA]</scope>
    <source>
        <strain evidence="6 7">Xinb3</strain>
        <tissue evidence="6">Complete organism</tissue>
    </source>
</reference>
<evidence type="ECO:0000313" key="6">
    <source>
        <dbReference type="EMBL" id="KZS14796.1"/>
    </source>
</evidence>
<organism evidence="6 7">
    <name type="scientific">Daphnia magna</name>
    <dbReference type="NCBI Taxonomy" id="35525"/>
    <lineage>
        <taxon>Eukaryota</taxon>
        <taxon>Metazoa</taxon>
        <taxon>Ecdysozoa</taxon>
        <taxon>Arthropoda</taxon>
        <taxon>Crustacea</taxon>
        <taxon>Branchiopoda</taxon>
        <taxon>Diplostraca</taxon>
        <taxon>Cladocera</taxon>
        <taxon>Anomopoda</taxon>
        <taxon>Daphniidae</taxon>
        <taxon>Daphnia</taxon>
    </lineage>
</organism>
<feature type="domain" description="Peptidase S1" evidence="5">
    <location>
        <begin position="1"/>
        <end position="120"/>
    </location>
</feature>
<dbReference type="Proteomes" id="UP000076858">
    <property type="component" value="Unassembled WGS sequence"/>
</dbReference>
<sequence length="123" mass="12885">MKLKPLGDFFQPQAFSTYSNSPATITGWGTSPGKGSSISQLLQKASVTVLDSTDCSKQYGVNFIGVHMLCAAAPGTDTCQGDSGGPLFVGGVQVGITSWGNGCVYTRVTAYVRWIKTIQASNP</sequence>
<protein>
    <submittedName>
        <fullName evidence="6">Putative Trypsin-7</fullName>
    </submittedName>
</protein>
<evidence type="ECO:0000256" key="3">
    <source>
        <dbReference type="ARBA" id="ARBA00022825"/>
    </source>
</evidence>
<dbReference type="Pfam" id="PF00089">
    <property type="entry name" value="Trypsin"/>
    <property type="match status" value="1"/>
</dbReference>
<dbReference type="SUPFAM" id="SSF50494">
    <property type="entry name" value="Trypsin-like serine proteases"/>
    <property type="match status" value="1"/>
</dbReference>
<dbReference type="AlphaFoldDB" id="A0A162CN41"/>